<dbReference type="Proteomes" id="UP001558632">
    <property type="component" value="Unassembled WGS sequence"/>
</dbReference>
<comment type="caution">
    <text evidence="2">The sequence shown here is derived from an EMBL/GenBank/DDBJ whole genome shotgun (WGS) entry which is preliminary data.</text>
</comment>
<feature type="compositionally biased region" description="Basic and acidic residues" evidence="1">
    <location>
        <begin position="9"/>
        <end position="31"/>
    </location>
</feature>
<accession>A0ABR3KZ19</accession>
<dbReference type="EMBL" id="JBEUSY010000064">
    <property type="protein sequence ID" value="KAL1245843.1"/>
    <property type="molecule type" value="Genomic_DNA"/>
</dbReference>
<gene>
    <name evidence="2" type="ORF">TSPI_01280</name>
</gene>
<evidence type="ECO:0000313" key="3">
    <source>
        <dbReference type="Proteomes" id="UP001558632"/>
    </source>
</evidence>
<reference evidence="2 3" key="1">
    <citation type="submission" date="2024-07" db="EMBL/GenBank/DDBJ databases">
        <title>Enhanced genomic and transcriptomic resources for Trichinella pseudospiralis and T. spiralis underpin the discovery of pronounced molecular differences between stages and species.</title>
        <authorList>
            <person name="Pasi K.K."/>
            <person name="La Rosa G."/>
            <person name="Gomez-Morales M.A."/>
            <person name="Tosini F."/>
            <person name="Sumanam S."/>
            <person name="Young N.D."/>
            <person name="Chang B.C."/>
            <person name="Robin G.B."/>
        </authorList>
    </citation>
    <scope>NUCLEOTIDE SEQUENCE [LARGE SCALE GENOMIC DNA]</scope>
    <source>
        <strain evidence="2">ISS534</strain>
    </source>
</reference>
<evidence type="ECO:0000256" key="1">
    <source>
        <dbReference type="SAM" id="MobiDB-lite"/>
    </source>
</evidence>
<proteinExistence type="predicted"/>
<organism evidence="2 3">
    <name type="scientific">Trichinella spiralis</name>
    <name type="common">Trichina worm</name>
    <dbReference type="NCBI Taxonomy" id="6334"/>
    <lineage>
        <taxon>Eukaryota</taxon>
        <taxon>Metazoa</taxon>
        <taxon>Ecdysozoa</taxon>
        <taxon>Nematoda</taxon>
        <taxon>Enoplea</taxon>
        <taxon>Dorylaimia</taxon>
        <taxon>Trichinellida</taxon>
        <taxon>Trichinellidae</taxon>
        <taxon>Trichinella</taxon>
    </lineage>
</organism>
<keyword evidence="3" id="KW-1185">Reference proteome</keyword>
<evidence type="ECO:0000313" key="2">
    <source>
        <dbReference type="EMBL" id="KAL1245843.1"/>
    </source>
</evidence>
<sequence length="103" mass="11999">MVDRTNNFHSEDIRKTLKTSKHERASIDPRFNESTPRNLRGWPHARRTGLDLWASLENHNVHFDRLHVWNWTAGCFHLSGSIRVGRLGSLLCILRDLATSKRL</sequence>
<name>A0ABR3KZ19_TRISP</name>
<feature type="region of interest" description="Disordered" evidence="1">
    <location>
        <begin position="1"/>
        <end position="32"/>
    </location>
</feature>
<protein>
    <submittedName>
        <fullName evidence="2">Ribulose bisphosphate carboxylase large chain</fullName>
    </submittedName>
</protein>